<reference evidence="1 2" key="1">
    <citation type="submission" date="2024-02" db="EMBL/GenBank/DDBJ databases">
        <title>Discinaceae phylogenomics.</title>
        <authorList>
            <person name="Dirks A.C."/>
            <person name="James T.Y."/>
        </authorList>
    </citation>
    <scope>NUCLEOTIDE SEQUENCE [LARGE SCALE GENOMIC DNA]</scope>
    <source>
        <strain evidence="1 2">ACD0624</strain>
    </source>
</reference>
<protein>
    <submittedName>
        <fullName evidence="1">Uncharacterized protein</fullName>
    </submittedName>
</protein>
<dbReference type="EMBL" id="JBBBZM010000481">
    <property type="protein sequence ID" value="KAL0630603.1"/>
    <property type="molecule type" value="Genomic_DNA"/>
</dbReference>
<evidence type="ECO:0000313" key="2">
    <source>
        <dbReference type="Proteomes" id="UP001447188"/>
    </source>
</evidence>
<name>A0ABR3G418_9PEZI</name>
<proteinExistence type="predicted"/>
<keyword evidence="2" id="KW-1185">Reference proteome</keyword>
<organism evidence="1 2">
    <name type="scientific">Discina gigas</name>
    <dbReference type="NCBI Taxonomy" id="1032678"/>
    <lineage>
        <taxon>Eukaryota</taxon>
        <taxon>Fungi</taxon>
        <taxon>Dikarya</taxon>
        <taxon>Ascomycota</taxon>
        <taxon>Pezizomycotina</taxon>
        <taxon>Pezizomycetes</taxon>
        <taxon>Pezizales</taxon>
        <taxon>Discinaceae</taxon>
        <taxon>Discina</taxon>
    </lineage>
</organism>
<accession>A0ABR3G418</accession>
<comment type="caution">
    <text evidence="1">The sequence shown here is derived from an EMBL/GenBank/DDBJ whole genome shotgun (WGS) entry which is preliminary data.</text>
</comment>
<dbReference type="Proteomes" id="UP001447188">
    <property type="component" value="Unassembled WGS sequence"/>
</dbReference>
<sequence length="228" mass="26041">MPPGTEGGPRELKSQVEIDTADKDRLEAILAGKPATDPSYKAAYAYAVKSVMDQIECLIAEDETYLQLDLAFEFEMCGEKMMVALDYDNSGHDPEKRESALFGKDMEETPESKWNPRRIADVARLKQSYQDRWSTYPHFGWVLSYKQHQSTGHAYIKFGAMLMERAARPKVVNKNPAINESKFRVPAPEGINIYGVRYRWINYEGMRQDIATKVRVAEHLIAGLKEQE</sequence>
<evidence type="ECO:0000313" key="1">
    <source>
        <dbReference type="EMBL" id="KAL0630603.1"/>
    </source>
</evidence>
<gene>
    <name evidence="1" type="ORF">Q9L58_010550</name>
</gene>